<name>A0AAU7DV96_9MICO</name>
<evidence type="ECO:0000256" key="1">
    <source>
        <dbReference type="SAM" id="Phobius"/>
    </source>
</evidence>
<reference evidence="2" key="1">
    <citation type="submission" date="2024-02" db="EMBL/GenBank/DDBJ databases">
        <title>Tomenella chthoni gen. nov. sp. nov., a member of the family Jonesiaceae isolated from bat guano.</title>
        <authorList>
            <person name="Miller S.L."/>
            <person name="King J."/>
            <person name="Sankaranarayanan K."/>
            <person name="Lawson P.A."/>
        </authorList>
    </citation>
    <scope>NUCLEOTIDE SEQUENCE</scope>
    <source>
        <strain evidence="2">BS-20</strain>
    </source>
</reference>
<keyword evidence="1" id="KW-1133">Transmembrane helix</keyword>
<proteinExistence type="predicted"/>
<protein>
    <submittedName>
        <fullName evidence="2">Uncharacterized protein</fullName>
    </submittedName>
</protein>
<accession>A0AAU7DV96</accession>
<feature type="transmembrane region" description="Helical" evidence="1">
    <location>
        <begin position="267"/>
        <end position="291"/>
    </location>
</feature>
<organism evidence="2">
    <name type="scientific">Jonesiaceae bacterium BS-20</name>
    <dbReference type="NCBI Taxonomy" id="3120821"/>
    <lineage>
        <taxon>Bacteria</taxon>
        <taxon>Bacillati</taxon>
        <taxon>Actinomycetota</taxon>
        <taxon>Actinomycetes</taxon>
        <taxon>Micrococcales</taxon>
        <taxon>Jonesiaceae</taxon>
    </lineage>
</organism>
<feature type="transmembrane region" description="Helical" evidence="1">
    <location>
        <begin position="238"/>
        <end position="255"/>
    </location>
</feature>
<sequence>MNFLNEAVPKMVNSAAQQRSLMAPKRRGRMVFSAALIIIGLILAPLSVLAVETKNTLVNTDGFVEAFAPLAGQPEFKTVMVDVALGAIGQSIDSSSAADWAAGQLESLELSDRLQAPLELLLGQVPGQVEEQLRSLITGWIDSDQFRSVWELMLRGTHGQMVSTFEQDPQALLAAGANGSAELQIWPVVPTLLAQQNQRLTDFIAVIPEFTYTIPVGDGETLAQGTKLYSTIKTAGTWLPWLSAAFLISGVIVAVTRGRALIRTALAVAAVMALLDLVIMFAPAAVARALANPPLTTEIWELIFDQVFQRTVTTAYLVGAGALVVAGAVWGIGKLAKRA</sequence>
<keyword evidence="1" id="KW-0472">Membrane</keyword>
<dbReference type="AlphaFoldDB" id="A0AAU7DV96"/>
<dbReference type="EMBL" id="CP146203">
    <property type="protein sequence ID" value="XBH20990.1"/>
    <property type="molecule type" value="Genomic_DNA"/>
</dbReference>
<keyword evidence="1" id="KW-0812">Transmembrane</keyword>
<evidence type="ECO:0000313" key="2">
    <source>
        <dbReference type="EMBL" id="XBH20990.1"/>
    </source>
</evidence>
<gene>
    <name evidence="2" type="ORF">V5R04_12300</name>
</gene>
<feature type="transmembrane region" description="Helical" evidence="1">
    <location>
        <begin position="311"/>
        <end position="333"/>
    </location>
</feature>